<evidence type="ECO:0000256" key="3">
    <source>
        <dbReference type="ARBA" id="ARBA00011424"/>
    </source>
</evidence>
<evidence type="ECO:0000256" key="4">
    <source>
        <dbReference type="ARBA" id="ARBA00022655"/>
    </source>
</evidence>
<dbReference type="GO" id="GO:0003864">
    <property type="term" value="F:3-methyl-2-oxobutanoate hydroxymethyltransferase activity"/>
    <property type="evidence" value="ECO:0007669"/>
    <property type="project" value="UniProtKB-UniRule"/>
</dbReference>
<comment type="catalytic activity">
    <reaction evidence="7">
        <text>(6R)-5,10-methylene-5,6,7,8-tetrahydrofolate + 3-methyl-2-oxobutanoate + H2O = 2-dehydropantoate + (6S)-5,6,7,8-tetrahydrofolate</text>
        <dbReference type="Rhea" id="RHEA:11824"/>
        <dbReference type="ChEBI" id="CHEBI:11561"/>
        <dbReference type="ChEBI" id="CHEBI:11851"/>
        <dbReference type="ChEBI" id="CHEBI:15377"/>
        <dbReference type="ChEBI" id="CHEBI:15636"/>
        <dbReference type="ChEBI" id="CHEBI:57453"/>
        <dbReference type="EC" id="2.1.2.11"/>
    </reaction>
</comment>
<feature type="region of interest" description="Disordered" evidence="11">
    <location>
        <begin position="1"/>
        <end position="22"/>
    </location>
</feature>
<comment type="subunit">
    <text evidence="3 7">Homodecamer; pentamer of dimers.</text>
</comment>
<evidence type="ECO:0000256" key="11">
    <source>
        <dbReference type="SAM" id="MobiDB-lite"/>
    </source>
</evidence>
<keyword evidence="13" id="KW-1185">Reference proteome</keyword>
<organism evidence="12 13">
    <name type="scientific">Planctopirus hydrillae</name>
    <dbReference type="NCBI Taxonomy" id="1841610"/>
    <lineage>
        <taxon>Bacteria</taxon>
        <taxon>Pseudomonadati</taxon>
        <taxon>Planctomycetota</taxon>
        <taxon>Planctomycetia</taxon>
        <taxon>Planctomycetales</taxon>
        <taxon>Planctomycetaceae</taxon>
        <taxon>Planctopirus</taxon>
    </lineage>
</organism>
<dbReference type="GO" id="GO:0005737">
    <property type="term" value="C:cytoplasm"/>
    <property type="evidence" value="ECO:0007669"/>
    <property type="project" value="UniProtKB-SubCell"/>
</dbReference>
<dbReference type="GO" id="GO:0000287">
    <property type="term" value="F:magnesium ion binding"/>
    <property type="evidence" value="ECO:0007669"/>
    <property type="project" value="TreeGrafter"/>
</dbReference>
<proteinExistence type="inferred from homology"/>
<keyword evidence="7" id="KW-0963">Cytoplasm</keyword>
<evidence type="ECO:0000256" key="6">
    <source>
        <dbReference type="ARBA" id="ARBA00056497"/>
    </source>
</evidence>
<evidence type="ECO:0000256" key="1">
    <source>
        <dbReference type="ARBA" id="ARBA00005033"/>
    </source>
</evidence>
<feature type="binding site" evidence="7 9">
    <location>
        <position position="132"/>
    </location>
    <ligand>
        <name>3-methyl-2-oxobutanoate</name>
        <dbReference type="ChEBI" id="CHEBI:11851"/>
    </ligand>
</feature>
<evidence type="ECO:0000256" key="2">
    <source>
        <dbReference type="ARBA" id="ARBA00008676"/>
    </source>
</evidence>
<feature type="binding site" evidence="7 9">
    <location>
        <begin position="63"/>
        <end position="64"/>
    </location>
    <ligand>
        <name>3-methyl-2-oxobutanoate</name>
        <dbReference type="ChEBI" id="CHEBI:11851"/>
    </ligand>
</feature>
<accession>A0A1C3EH41</accession>
<dbReference type="AlphaFoldDB" id="A0A1C3EH41"/>
<evidence type="ECO:0000256" key="5">
    <source>
        <dbReference type="ARBA" id="ARBA00022679"/>
    </source>
</evidence>
<comment type="similarity">
    <text evidence="2 7">Belongs to the PanB family.</text>
</comment>
<comment type="pathway">
    <text evidence="1 7">Cofactor biosynthesis; (R)-pantothenate biosynthesis; (R)-pantoate from 3-methyl-2-oxobutanoate: step 1/2.</text>
</comment>
<dbReference type="NCBIfam" id="NF001452">
    <property type="entry name" value="PRK00311.1"/>
    <property type="match status" value="1"/>
</dbReference>
<evidence type="ECO:0000256" key="8">
    <source>
        <dbReference type="PIRSR" id="PIRSR000388-1"/>
    </source>
</evidence>
<dbReference type="Gene3D" id="3.20.20.60">
    <property type="entry name" value="Phosphoenolpyruvate-binding domains"/>
    <property type="match status" value="1"/>
</dbReference>
<dbReference type="GO" id="GO:0015940">
    <property type="term" value="P:pantothenate biosynthetic process"/>
    <property type="evidence" value="ECO:0007669"/>
    <property type="project" value="UniProtKB-UniRule"/>
</dbReference>
<dbReference type="Pfam" id="PF02548">
    <property type="entry name" value="Pantoate_transf"/>
    <property type="match status" value="1"/>
</dbReference>
<evidence type="ECO:0000313" key="13">
    <source>
        <dbReference type="Proteomes" id="UP000094828"/>
    </source>
</evidence>
<dbReference type="PANTHER" id="PTHR20881:SF0">
    <property type="entry name" value="3-METHYL-2-OXOBUTANOATE HYDROXYMETHYLTRANSFERASE"/>
    <property type="match status" value="1"/>
</dbReference>
<name>A0A1C3EH41_9PLAN</name>
<dbReference type="EMBL" id="LYDR01000063">
    <property type="protein sequence ID" value="ODA32513.1"/>
    <property type="molecule type" value="Genomic_DNA"/>
</dbReference>
<dbReference type="FunFam" id="3.20.20.60:FF:000003">
    <property type="entry name" value="3-methyl-2-oxobutanoate hydroxymethyltransferase"/>
    <property type="match status" value="1"/>
</dbReference>
<keyword evidence="5 7" id="KW-0808">Transferase</keyword>
<dbReference type="InterPro" id="IPR015813">
    <property type="entry name" value="Pyrv/PenolPyrv_kinase-like_dom"/>
</dbReference>
<comment type="function">
    <text evidence="6 7">Catalyzes the reversible reaction in which hydroxymethyl group from 5,10-methylenetetrahydrofolate is transferred onto alpha-ketoisovalerate to form ketopantoate.</text>
</comment>
<dbReference type="UniPathway" id="UPA00028">
    <property type="reaction ID" value="UER00003"/>
</dbReference>
<dbReference type="RefSeq" id="WP_068847032.1">
    <property type="nucleotide sequence ID" value="NZ_LYDR01000063.1"/>
</dbReference>
<evidence type="ECO:0000313" key="12">
    <source>
        <dbReference type="EMBL" id="ODA32513.1"/>
    </source>
</evidence>
<dbReference type="STRING" id="1841610.A6X21_19260"/>
<comment type="cofactor">
    <cofactor evidence="7 10">
        <name>Mg(2+)</name>
        <dbReference type="ChEBI" id="CHEBI:18420"/>
    </cofactor>
    <text evidence="7 10">Binds 1 Mg(2+) ion per subunit.</text>
</comment>
<gene>
    <name evidence="7" type="primary">panB</name>
    <name evidence="12" type="ORF">A6X21_19260</name>
</gene>
<dbReference type="InterPro" id="IPR040442">
    <property type="entry name" value="Pyrv_kinase-like_dom_sf"/>
</dbReference>
<keyword evidence="7 10" id="KW-0479">Metal-binding</keyword>
<dbReference type="Proteomes" id="UP000094828">
    <property type="component" value="Unassembled WGS sequence"/>
</dbReference>
<reference evidence="12 13" key="1">
    <citation type="submission" date="2016-05" db="EMBL/GenBank/DDBJ databases">
        <title>Genomic and physiological characterization of Planctopirus sp. isolated from fresh water lake.</title>
        <authorList>
            <person name="Subhash Y."/>
            <person name="Ramana C."/>
        </authorList>
    </citation>
    <scope>NUCLEOTIDE SEQUENCE [LARGE SCALE GENOMIC DNA]</scope>
    <source>
        <strain evidence="12 13">JC280</strain>
    </source>
</reference>
<feature type="binding site" evidence="7 10">
    <location>
        <position position="63"/>
    </location>
    <ligand>
        <name>Mg(2+)</name>
        <dbReference type="ChEBI" id="CHEBI:18420"/>
    </ligand>
</feature>
<dbReference type="GO" id="GO:0032259">
    <property type="term" value="P:methylation"/>
    <property type="evidence" value="ECO:0007669"/>
    <property type="project" value="UniProtKB-KW"/>
</dbReference>
<dbReference type="InterPro" id="IPR003700">
    <property type="entry name" value="Pantoate_hydroxy_MeTrfase"/>
</dbReference>
<feature type="binding site" evidence="7 10">
    <location>
        <position position="134"/>
    </location>
    <ligand>
        <name>Mg(2+)</name>
        <dbReference type="ChEBI" id="CHEBI:18420"/>
    </ligand>
</feature>
<dbReference type="GO" id="GO:0008168">
    <property type="term" value="F:methyltransferase activity"/>
    <property type="evidence" value="ECO:0007669"/>
    <property type="project" value="UniProtKB-KW"/>
</dbReference>
<comment type="caution">
    <text evidence="12">The sequence shown here is derived from an EMBL/GenBank/DDBJ whole genome shotgun (WGS) entry which is preliminary data.</text>
</comment>
<feature type="binding site" evidence="7 10">
    <location>
        <position position="102"/>
    </location>
    <ligand>
        <name>Mg(2+)</name>
        <dbReference type="ChEBI" id="CHEBI:18420"/>
    </ligand>
</feature>
<dbReference type="SUPFAM" id="SSF51621">
    <property type="entry name" value="Phosphoenolpyruvate/pyruvate domain"/>
    <property type="match status" value="1"/>
</dbReference>
<evidence type="ECO:0000256" key="7">
    <source>
        <dbReference type="HAMAP-Rule" id="MF_00156"/>
    </source>
</evidence>
<protein>
    <recommendedName>
        <fullName evidence="7">3-methyl-2-oxobutanoate hydroxymethyltransferase</fullName>
        <ecNumber evidence="7">2.1.2.11</ecNumber>
    </recommendedName>
    <alternativeName>
        <fullName evidence="7">Ketopantoate hydroxymethyltransferase</fullName>
        <shortName evidence="7">KPHMT</shortName>
    </alternativeName>
</protein>
<comment type="subcellular location">
    <subcellularLocation>
        <location evidence="7">Cytoplasm</location>
    </subcellularLocation>
</comment>
<keyword evidence="7 10" id="KW-0460">Magnesium</keyword>
<dbReference type="EC" id="2.1.2.11" evidence="7"/>
<feature type="binding site" evidence="7 9">
    <location>
        <position position="102"/>
    </location>
    <ligand>
        <name>3-methyl-2-oxobutanoate</name>
        <dbReference type="ChEBI" id="CHEBI:11851"/>
    </ligand>
</feature>
<keyword evidence="12" id="KW-0489">Methyltransferase</keyword>
<dbReference type="CDD" id="cd06557">
    <property type="entry name" value="KPHMT-like"/>
    <property type="match status" value="1"/>
</dbReference>
<dbReference type="NCBIfam" id="TIGR00222">
    <property type="entry name" value="panB"/>
    <property type="match status" value="1"/>
</dbReference>
<dbReference type="PANTHER" id="PTHR20881">
    <property type="entry name" value="3-METHYL-2-OXOBUTANOATE HYDROXYMETHYLTRANSFERASE"/>
    <property type="match status" value="1"/>
</dbReference>
<keyword evidence="4 7" id="KW-0566">Pantothenate biosynthesis</keyword>
<evidence type="ECO:0000256" key="10">
    <source>
        <dbReference type="PIRSR" id="PIRSR000388-3"/>
    </source>
</evidence>
<feature type="active site" description="Proton acceptor" evidence="7 8">
    <location>
        <position position="198"/>
    </location>
</feature>
<sequence length="281" mass="29730">MSHHPPLPSSGQAEGSFTGPRMTVPRFQGAKIRGEKLAMATAYDFLMAKAFDESGVDSVLVGDSLGMVVQGRSSTLPVTIDQMIYHGEIVARACQRALVIVDLPFMSYQVNGDQAVANAGRILKETGAAAVKLEGGALQAETIRRIADADIPVMAHVGLRPQAMHKLGGLGRIQRNADVILADAKAAEEAGAFGIVLELIPSEIAELVTKSLRIPTIGIGAGPHCDGQVLVGPDLLGITPGFSPRFLKRFAEIDSQIRSAARAYVQEVHAGQFPGPEHTHS</sequence>
<dbReference type="HAMAP" id="MF_00156">
    <property type="entry name" value="PanB"/>
    <property type="match status" value="1"/>
</dbReference>
<evidence type="ECO:0000256" key="9">
    <source>
        <dbReference type="PIRSR" id="PIRSR000388-2"/>
    </source>
</evidence>
<dbReference type="PIRSF" id="PIRSF000388">
    <property type="entry name" value="Pantoate_hydroxy_MeTrfase"/>
    <property type="match status" value="1"/>
</dbReference>